<evidence type="ECO:0000256" key="2">
    <source>
        <dbReference type="ARBA" id="ARBA00022801"/>
    </source>
</evidence>
<feature type="compositionally biased region" description="Low complexity" evidence="3">
    <location>
        <begin position="50"/>
        <end position="60"/>
    </location>
</feature>
<gene>
    <name evidence="4" type="ORF">ABVK25_005892</name>
</gene>
<dbReference type="Proteomes" id="UP001590951">
    <property type="component" value="Unassembled WGS sequence"/>
</dbReference>
<proteinExistence type="predicted"/>
<dbReference type="InterPro" id="IPR029058">
    <property type="entry name" value="AB_hydrolase_fold"/>
</dbReference>
<keyword evidence="5" id="KW-1185">Reference proteome</keyword>
<dbReference type="SUPFAM" id="SSF53474">
    <property type="entry name" value="alpha/beta-Hydrolases"/>
    <property type="match status" value="1"/>
</dbReference>
<dbReference type="InterPro" id="IPR016812">
    <property type="entry name" value="PPase_methylesterase_euk"/>
</dbReference>
<evidence type="ECO:0000313" key="5">
    <source>
        <dbReference type="Proteomes" id="UP001590951"/>
    </source>
</evidence>
<keyword evidence="2" id="KW-0378">Hydrolase</keyword>
<dbReference type="PANTHER" id="PTHR14189">
    <property type="entry name" value="PROTEIN PHOSPHATASE METHYLESTERASE-1 RELATED"/>
    <property type="match status" value="1"/>
</dbReference>
<dbReference type="EMBL" id="JBHFEH010000018">
    <property type="protein sequence ID" value="KAL2053963.1"/>
    <property type="molecule type" value="Genomic_DNA"/>
</dbReference>
<evidence type="ECO:0008006" key="6">
    <source>
        <dbReference type="Google" id="ProtNLM"/>
    </source>
</evidence>
<feature type="region of interest" description="Disordered" evidence="3">
    <location>
        <begin position="12"/>
        <end position="87"/>
    </location>
</feature>
<reference evidence="4 5" key="1">
    <citation type="submission" date="2024-09" db="EMBL/GenBank/DDBJ databases">
        <title>Rethinking Asexuality: The Enigmatic Case of Functional Sexual Genes in Lepraria (Stereocaulaceae).</title>
        <authorList>
            <person name="Doellman M."/>
            <person name="Sun Y."/>
            <person name="Barcenas-Pena A."/>
            <person name="Lumbsch H.T."/>
            <person name="Grewe F."/>
        </authorList>
    </citation>
    <scope>NUCLEOTIDE SEQUENCE [LARGE SCALE GENOMIC DNA]</scope>
    <source>
        <strain evidence="4 5">Grewe 0041</strain>
    </source>
</reference>
<evidence type="ECO:0000313" key="4">
    <source>
        <dbReference type="EMBL" id="KAL2053963.1"/>
    </source>
</evidence>
<organism evidence="4 5">
    <name type="scientific">Lepraria finkii</name>
    <dbReference type="NCBI Taxonomy" id="1340010"/>
    <lineage>
        <taxon>Eukaryota</taxon>
        <taxon>Fungi</taxon>
        <taxon>Dikarya</taxon>
        <taxon>Ascomycota</taxon>
        <taxon>Pezizomycotina</taxon>
        <taxon>Lecanoromycetes</taxon>
        <taxon>OSLEUM clade</taxon>
        <taxon>Lecanoromycetidae</taxon>
        <taxon>Lecanorales</taxon>
        <taxon>Lecanorineae</taxon>
        <taxon>Stereocaulaceae</taxon>
        <taxon>Lepraria</taxon>
    </lineage>
</organism>
<evidence type="ECO:0000256" key="1">
    <source>
        <dbReference type="ARBA" id="ARBA00022487"/>
    </source>
</evidence>
<sequence length="196" mass="21087">MSDLQRSFARAKLAGLPFEPLPPPNHLVENEEDEIDDLKPMPDAPDDDSSSASSASSASSTGTIRPSPSKHLFARPKGFSNRKGSEPLPWNDHFTRELYLKFARPTENVTYHAYITPPTAKGPLLVTHHGAGSSGLSFALFASEIRKALPDGGVLSLDARGHGETVVEKLEPSPSDATPDLSHEILSQDLLDVILG</sequence>
<dbReference type="Gene3D" id="3.40.50.1820">
    <property type="entry name" value="alpha/beta hydrolase"/>
    <property type="match status" value="1"/>
</dbReference>
<protein>
    <recommendedName>
        <fullName evidence="6">Protein phosphatase methylesterase-1</fullName>
    </recommendedName>
</protein>
<dbReference type="PANTHER" id="PTHR14189:SF0">
    <property type="entry name" value="PROTEIN PHOSPHATASE METHYLESTERASE 1"/>
    <property type="match status" value="1"/>
</dbReference>
<evidence type="ECO:0000256" key="3">
    <source>
        <dbReference type="SAM" id="MobiDB-lite"/>
    </source>
</evidence>
<comment type="caution">
    <text evidence="4">The sequence shown here is derived from an EMBL/GenBank/DDBJ whole genome shotgun (WGS) entry which is preliminary data.</text>
</comment>
<name>A0ABR4BDH5_9LECA</name>
<keyword evidence="1" id="KW-0719">Serine esterase</keyword>
<accession>A0ABR4BDH5</accession>